<evidence type="ECO:0000313" key="3">
    <source>
        <dbReference type="EMBL" id="QEC79745.1"/>
    </source>
</evidence>
<keyword evidence="1" id="KW-1133">Transmembrane helix</keyword>
<feature type="chain" id="PRO_5022695708" description="Transmembrane protein" evidence="2">
    <location>
        <begin position="25"/>
        <end position="153"/>
    </location>
</feature>
<dbReference type="OrthoDB" id="793926at2"/>
<reference evidence="3 4" key="1">
    <citation type="journal article" date="2013" name="J. Microbiol.">
        <title>Mucilaginibacter ginsenosidivorax sp. nov., with ginsenoside converting activity isolated from sediment.</title>
        <authorList>
            <person name="Kim J.K."/>
            <person name="Choi T.E."/>
            <person name="Liu Q.M."/>
            <person name="Park H.Y."/>
            <person name="Yi T.H."/>
            <person name="Yoon M.H."/>
            <person name="Kim S.C."/>
            <person name="Im W.T."/>
        </authorList>
    </citation>
    <scope>NUCLEOTIDE SEQUENCE [LARGE SCALE GENOMIC DNA]</scope>
    <source>
        <strain evidence="3 4">KHI28</strain>
    </source>
</reference>
<evidence type="ECO:0000256" key="2">
    <source>
        <dbReference type="SAM" id="SignalP"/>
    </source>
</evidence>
<gene>
    <name evidence="3" type="ORF">FSB76_28720</name>
</gene>
<evidence type="ECO:0008006" key="5">
    <source>
        <dbReference type="Google" id="ProtNLM"/>
    </source>
</evidence>
<dbReference type="KEGG" id="mgk:FSB76_28720"/>
<organism evidence="3 4">
    <name type="scientific">Mucilaginibacter ginsenosidivorax</name>
    <dbReference type="NCBI Taxonomy" id="862126"/>
    <lineage>
        <taxon>Bacteria</taxon>
        <taxon>Pseudomonadati</taxon>
        <taxon>Bacteroidota</taxon>
        <taxon>Sphingobacteriia</taxon>
        <taxon>Sphingobacteriales</taxon>
        <taxon>Sphingobacteriaceae</taxon>
        <taxon>Mucilaginibacter</taxon>
    </lineage>
</organism>
<keyword evidence="2" id="KW-0732">Signal</keyword>
<feature type="signal peptide" evidence="2">
    <location>
        <begin position="1"/>
        <end position="24"/>
    </location>
</feature>
<keyword evidence="1" id="KW-0472">Membrane</keyword>
<dbReference type="AlphaFoldDB" id="A0A5B8W9W2"/>
<protein>
    <recommendedName>
        <fullName evidence="5">Transmembrane protein</fullName>
    </recommendedName>
</protein>
<dbReference type="RefSeq" id="WP_147059634.1">
    <property type="nucleotide sequence ID" value="NZ_CP042437.1"/>
</dbReference>
<name>A0A5B8W9W2_9SPHI</name>
<evidence type="ECO:0000256" key="1">
    <source>
        <dbReference type="SAM" id="Phobius"/>
    </source>
</evidence>
<proteinExistence type="predicted"/>
<dbReference type="Proteomes" id="UP000321362">
    <property type="component" value="Chromosome"/>
</dbReference>
<accession>A0A5B8W9W2</accession>
<keyword evidence="4" id="KW-1185">Reference proteome</keyword>
<sequence length="153" mass="16991">MRTFLPPLIAFMAFSVFVITSAYANAMQVGDMGEGNVHAFMACFYYCWPLYFICAILTQWIIIVPVWESFVLRSAIGALVTFAIVAVVCALAAGGVAYFIWDDQSGYDSLIGLTTIMLMIQLAYWAINFFILFLVTGKAVKLKTKHETVAAEE</sequence>
<feature type="transmembrane region" description="Helical" evidence="1">
    <location>
        <begin position="113"/>
        <end position="135"/>
    </location>
</feature>
<feature type="transmembrane region" description="Helical" evidence="1">
    <location>
        <begin position="79"/>
        <end position="101"/>
    </location>
</feature>
<dbReference type="EMBL" id="CP042437">
    <property type="protein sequence ID" value="QEC79745.1"/>
    <property type="molecule type" value="Genomic_DNA"/>
</dbReference>
<feature type="transmembrane region" description="Helical" evidence="1">
    <location>
        <begin position="48"/>
        <end position="67"/>
    </location>
</feature>
<evidence type="ECO:0000313" key="4">
    <source>
        <dbReference type="Proteomes" id="UP000321362"/>
    </source>
</evidence>
<keyword evidence="1" id="KW-0812">Transmembrane</keyword>